<sequence>MVQLIVLCNGAAGAEKQALALGARLHRKLRDKNVMNLSSVQCVRITLTQSLLIPPLLQVLGARLTRNPYFGYIRQDLERYFSEQIKTKDLNVLIGCGRSTVALSAVLKQLEPTKIFNVQIQHPRVSLQWFDTVVAPKHDFPRGVGRKDHVFLTSGTIHDITPELLRQQSCEWKEELDKKLQGRQTRVVWLVGGPCRGFLFTEQDAKKMVEEFTQAFPHCDDVAVLLTFSRRTPLTVQKILHQELIARYPMTGQVFVVQGTERQNPYYALLATASYIVTTPDSISMTTEAIAAGKPVFTIGMEMCKGKFLRFHQALFDSRATSPLTPNATRLTLLRAGHDDTSSRASVALENEICSIADTIASAIYRQRKNAI</sequence>
<keyword evidence="2" id="KW-1185">Reference proteome</keyword>
<dbReference type="InterPro" id="IPR009367">
    <property type="entry name" value="Elm1-like"/>
</dbReference>
<dbReference type="PANTHER" id="PTHR33986">
    <property type="entry name" value="OS02G0535700 PROTEIN"/>
    <property type="match status" value="1"/>
</dbReference>
<dbReference type="SUPFAM" id="SSF53756">
    <property type="entry name" value="UDP-Glycosyltransferase/glycogen phosphorylase"/>
    <property type="match status" value="1"/>
</dbReference>
<evidence type="ECO:0000313" key="1">
    <source>
        <dbReference type="EMBL" id="CEG48286.1"/>
    </source>
</evidence>
<accession>A0A0P1B0T3</accession>
<name>A0A0P1B0T3_PLAHL</name>
<dbReference type="EMBL" id="CCYD01002939">
    <property type="protein sequence ID" value="CEG48286.1"/>
    <property type="molecule type" value="Genomic_DNA"/>
</dbReference>
<organism evidence="1 2">
    <name type="scientific">Plasmopara halstedii</name>
    <name type="common">Downy mildew of sunflower</name>
    <dbReference type="NCBI Taxonomy" id="4781"/>
    <lineage>
        <taxon>Eukaryota</taxon>
        <taxon>Sar</taxon>
        <taxon>Stramenopiles</taxon>
        <taxon>Oomycota</taxon>
        <taxon>Peronosporomycetes</taxon>
        <taxon>Peronosporales</taxon>
        <taxon>Peronosporaceae</taxon>
        <taxon>Plasmopara</taxon>
    </lineage>
</organism>
<dbReference type="AlphaFoldDB" id="A0A0P1B0T3"/>
<dbReference type="Proteomes" id="UP000054928">
    <property type="component" value="Unassembled WGS sequence"/>
</dbReference>
<reference evidence="2" key="1">
    <citation type="submission" date="2014-09" db="EMBL/GenBank/DDBJ databases">
        <authorList>
            <person name="Sharma Rahul"/>
            <person name="Thines Marco"/>
        </authorList>
    </citation>
    <scope>NUCLEOTIDE SEQUENCE [LARGE SCALE GENOMIC DNA]</scope>
</reference>
<dbReference type="Pfam" id="PF06258">
    <property type="entry name" value="Mito_fiss_Elm1"/>
    <property type="match status" value="1"/>
</dbReference>
<dbReference type="OMA" id="TASCIVT"/>
<evidence type="ECO:0000313" key="2">
    <source>
        <dbReference type="Proteomes" id="UP000054928"/>
    </source>
</evidence>
<dbReference type="GeneID" id="36401171"/>
<proteinExistence type="predicted"/>
<dbReference type="OrthoDB" id="1856981at2759"/>
<dbReference type="RefSeq" id="XP_024584655.1">
    <property type="nucleotide sequence ID" value="XM_024719348.1"/>
</dbReference>
<dbReference type="PANTHER" id="PTHR33986:SF15">
    <property type="entry name" value="MITOCHONDRIAL FISSION PROTEIN ELM1"/>
    <property type="match status" value="1"/>
</dbReference>
<protein>
    <submittedName>
        <fullName evidence="1">Mitochondrial fission ELM1-like</fullName>
    </submittedName>
</protein>